<evidence type="ECO:0000256" key="2">
    <source>
        <dbReference type="ARBA" id="ARBA00022475"/>
    </source>
</evidence>
<proteinExistence type="inferred from homology"/>
<dbReference type="InterPro" id="IPR050539">
    <property type="entry name" value="ThrE_Dicarb/AminoAcid_Exp"/>
</dbReference>
<organism evidence="9 10">
    <name type="scientific">Vagococcus humatus</name>
    <dbReference type="NCBI Taxonomy" id="1889241"/>
    <lineage>
        <taxon>Bacteria</taxon>
        <taxon>Bacillati</taxon>
        <taxon>Bacillota</taxon>
        <taxon>Bacilli</taxon>
        <taxon>Lactobacillales</taxon>
        <taxon>Enterococcaceae</taxon>
        <taxon>Vagococcus</taxon>
    </lineage>
</organism>
<evidence type="ECO:0000256" key="7">
    <source>
        <dbReference type="SAM" id="Phobius"/>
    </source>
</evidence>
<accession>A0A429Z8D5</accession>
<comment type="subcellular location">
    <subcellularLocation>
        <location evidence="1">Cell membrane</location>
        <topology evidence="1">Multi-pass membrane protein</topology>
    </subcellularLocation>
</comment>
<dbReference type="Pfam" id="PF06738">
    <property type="entry name" value="ThrE"/>
    <property type="match status" value="1"/>
</dbReference>
<sequence length="250" mass="27012">MVMERTEFLLETCVLAGKIMLENGAEMSRVEDTMNRIAASYGEEVGTSFVTQTVVLMGLQSTKDVQMQRIEERTTNLGKIAKVNTYSRAFAENKLSLQDLNTCLVILDQAKSYRSRVSKIISAAIVSGCLMVMLGGTWPDFLATCLVGAGGYGAYDWCEQRLNLKFINELVASIILGVLAFLCVDIGIAHSLDHMIIGSIMPLVPGVAITNAVRDLQAGHMLAGISRAVEALIVALMIGAGIAIAFSFMH</sequence>
<evidence type="ECO:0000256" key="5">
    <source>
        <dbReference type="ARBA" id="ARBA00023136"/>
    </source>
</evidence>
<feature type="transmembrane region" description="Helical" evidence="7">
    <location>
        <begin position="117"/>
        <end position="135"/>
    </location>
</feature>
<evidence type="ECO:0000256" key="6">
    <source>
        <dbReference type="ARBA" id="ARBA00034125"/>
    </source>
</evidence>
<dbReference type="AlphaFoldDB" id="A0A429Z8D5"/>
<keyword evidence="10" id="KW-1185">Reference proteome</keyword>
<dbReference type="GO" id="GO:0022857">
    <property type="term" value="F:transmembrane transporter activity"/>
    <property type="evidence" value="ECO:0007669"/>
    <property type="project" value="InterPro"/>
</dbReference>
<comment type="similarity">
    <text evidence="6">Belongs to the ThrE exporter (TC 2.A.79) family.</text>
</comment>
<dbReference type="GO" id="GO:0005886">
    <property type="term" value="C:plasma membrane"/>
    <property type="evidence" value="ECO:0007669"/>
    <property type="project" value="UniProtKB-SubCell"/>
</dbReference>
<reference evidence="9 10" key="1">
    <citation type="submission" date="2018-03" db="EMBL/GenBank/DDBJ databases">
        <authorList>
            <person name="Gulvik C.A."/>
        </authorList>
    </citation>
    <scope>NUCLEOTIDE SEQUENCE [LARGE SCALE GENOMIC DNA]</scope>
    <source>
        <strain evidence="9 10">JCM 31581</strain>
    </source>
</reference>
<gene>
    <name evidence="9" type="ORF">C7P63_02430</name>
</gene>
<keyword evidence="3 7" id="KW-0812">Transmembrane</keyword>
<feature type="domain" description="Threonine/serine exporter-like N-terminal" evidence="8">
    <location>
        <begin position="12"/>
        <end position="248"/>
    </location>
</feature>
<protein>
    <recommendedName>
        <fullName evidence="8">Threonine/serine exporter-like N-terminal domain-containing protein</fullName>
    </recommendedName>
</protein>
<dbReference type="GO" id="GO:0015744">
    <property type="term" value="P:succinate transport"/>
    <property type="evidence" value="ECO:0007669"/>
    <property type="project" value="TreeGrafter"/>
</dbReference>
<keyword evidence="2" id="KW-1003">Cell membrane</keyword>
<feature type="transmembrane region" description="Helical" evidence="7">
    <location>
        <begin position="170"/>
        <end position="189"/>
    </location>
</feature>
<dbReference type="InterPro" id="IPR010619">
    <property type="entry name" value="ThrE-like_N"/>
</dbReference>
<evidence type="ECO:0000256" key="1">
    <source>
        <dbReference type="ARBA" id="ARBA00004651"/>
    </source>
</evidence>
<feature type="transmembrane region" description="Helical" evidence="7">
    <location>
        <begin position="225"/>
        <end position="249"/>
    </location>
</feature>
<evidence type="ECO:0000259" key="8">
    <source>
        <dbReference type="Pfam" id="PF06738"/>
    </source>
</evidence>
<dbReference type="PANTHER" id="PTHR34390:SF2">
    <property type="entry name" value="SUCCINATE TRANSPORTER SUBUNIT YJJP-RELATED"/>
    <property type="match status" value="1"/>
</dbReference>
<evidence type="ECO:0000313" key="9">
    <source>
        <dbReference type="EMBL" id="RST89954.1"/>
    </source>
</evidence>
<dbReference type="PANTHER" id="PTHR34390">
    <property type="entry name" value="UPF0442 PROTEIN YJJB-RELATED"/>
    <property type="match status" value="1"/>
</dbReference>
<dbReference type="OrthoDB" id="9813917at2"/>
<comment type="caution">
    <text evidence="9">The sequence shown here is derived from an EMBL/GenBank/DDBJ whole genome shotgun (WGS) entry which is preliminary data.</text>
</comment>
<evidence type="ECO:0000313" key="10">
    <source>
        <dbReference type="Proteomes" id="UP000277864"/>
    </source>
</evidence>
<evidence type="ECO:0000256" key="4">
    <source>
        <dbReference type="ARBA" id="ARBA00022989"/>
    </source>
</evidence>
<keyword evidence="4 7" id="KW-1133">Transmembrane helix</keyword>
<keyword evidence="5 7" id="KW-0472">Membrane</keyword>
<dbReference type="EMBL" id="PXZH01000001">
    <property type="protein sequence ID" value="RST89954.1"/>
    <property type="molecule type" value="Genomic_DNA"/>
</dbReference>
<name>A0A429Z8D5_9ENTE</name>
<dbReference type="Proteomes" id="UP000277864">
    <property type="component" value="Unassembled WGS sequence"/>
</dbReference>
<evidence type="ECO:0000256" key="3">
    <source>
        <dbReference type="ARBA" id="ARBA00022692"/>
    </source>
</evidence>